<evidence type="ECO:0000256" key="5">
    <source>
        <dbReference type="ARBA" id="ARBA00023199"/>
    </source>
</evidence>
<evidence type="ECO:0000256" key="1">
    <source>
        <dbReference type="ARBA" id="ARBA00010945"/>
    </source>
</evidence>
<comment type="catalytic activity">
    <reaction evidence="9">
        <text>DNA(n) + a 2'-deoxyribonucleoside 5'-triphosphate = DNA(n+1) + diphosphate</text>
        <dbReference type="Rhea" id="RHEA:22508"/>
        <dbReference type="Rhea" id="RHEA-COMP:17339"/>
        <dbReference type="Rhea" id="RHEA-COMP:17340"/>
        <dbReference type="ChEBI" id="CHEBI:33019"/>
        <dbReference type="ChEBI" id="CHEBI:61560"/>
        <dbReference type="ChEBI" id="CHEBI:173112"/>
        <dbReference type="EC" id="2.7.7.7"/>
    </reaction>
</comment>
<comment type="similarity">
    <text evidence="1">Belongs to the DNA polymerase type-Y family.</text>
</comment>
<comment type="subunit">
    <text evidence="2">Monomer.</text>
</comment>
<protein>
    <recommendedName>
        <fullName evidence="3">DNA-directed DNA polymerase</fullName>
        <ecNumber evidence="3">2.7.7.7</ecNumber>
    </recommendedName>
</protein>
<reference evidence="11 12" key="1">
    <citation type="submission" date="2019-07" db="EMBL/GenBank/DDBJ databases">
        <title>Whole genome shotgun sequence of Skermanella aerolata NBRC 106429.</title>
        <authorList>
            <person name="Hosoyama A."/>
            <person name="Uohara A."/>
            <person name="Ohji S."/>
            <person name="Ichikawa N."/>
        </authorList>
    </citation>
    <scope>NUCLEOTIDE SEQUENCE [LARGE SCALE GENOMIC DNA]</scope>
    <source>
        <strain evidence="11 12">NBRC 106429</strain>
    </source>
</reference>
<sequence>MVFALVDCNNFYVSCERVFNPRLEGVPVIVLSNNDGCAIARSNEAKALGIKMGDPLFQLRPLIRLHKIRVFSSNYVLYGDMSSRVMEVLERFSPEIECYSIDESFLRFTGFEHLDLVDYGQEIRATVWRWIGIPTCVGIGPTKTLAKLANFLAKKRSTFEGVCDLTSSALRAELLSTIAVEEVWGIGRAAVAKLEKIGVLTAGDLVALHPKQARQLLTVTGERVVHELRGLSCLPLELVEPQRKGTAVTRSFGQAVTTLDHLIEAIASFATRAGAKLRDHGLAAGTLQVFAHTNRHNGDPWYGNATTMRLLEPTNDTFELVRHASAGLRRIWKDGFRYAKAGVMLGELVPAHRAPQSLLPLSRDREQQARLMQVMDGLNDRYGANTVFPASAGIKRPWKLRADHHSPRYTTRWNELPIATAR</sequence>
<dbReference type="Gene3D" id="1.10.150.20">
    <property type="entry name" value="5' to 3' exonuclease, C-terminal subdomain"/>
    <property type="match status" value="1"/>
</dbReference>
<dbReference type="OrthoDB" id="9808813at2"/>
<dbReference type="Gene3D" id="3.30.70.270">
    <property type="match status" value="1"/>
</dbReference>
<dbReference type="SUPFAM" id="SSF56672">
    <property type="entry name" value="DNA/RNA polymerases"/>
    <property type="match status" value="1"/>
</dbReference>
<gene>
    <name evidence="11" type="primary">umuC</name>
    <name evidence="11" type="ORF">SAE02_67590</name>
</gene>
<dbReference type="GO" id="GO:0003684">
    <property type="term" value="F:damaged DNA binding"/>
    <property type="evidence" value="ECO:0007669"/>
    <property type="project" value="InterPro"/>
</dbReference>
<accession>A0A512E1L5</accession>
<dbReference type="Gene3D" id="3.40.1170.60">
    <property type="match status" value="1"/>
</dbReference>
<evidence type="ECO:0000313" key="11">
    <source>
        <dbReference type="EMBL" id="GEO42611.1"/>
    </source>
</evidence>
<keyword evidence="12" id="KW-1185">Reference proteome</keyword>
<dbReference type="EMBL" id="BJYZ01000046">
    <property type="protein sequence ID" value="GEO42611.1"/>
    <property type="molecule type" value="Genomic_DNA"/>
</dbReference>
<comment type="function">
    <text evidence="8">Poorly processive, error-prone DNA polymerase involved in untargeted mutagenesis. Copies undamaged DNA at stalled replication forks, which arise in vivo from mismatched or misaligned primer ends. These misaligned primers can be extended by PolIV. Exhibits no 3'-5' exonuclease (proofreading) activity. May be involved in translesional synthesis, in conjunction with the beta clamp from PolIII.</text>
</comment>
<evidence type="ECO:0000313" key="12">
    <source>
        <dbReference type="Proteomes" id="UP000321523"/>
    </source>
</evidence>
<evidence type="ECO:0000256" key="7">
    <source>
        <dbReference type="ARBA" id="ARBA00023236"/>
    </source>
</evidence>
<evidence type="ECO:0000256" key="3">
    <source>
        <dbReference type="ARBA" id="ARBA00012417"/>
    </source>
</evidence>
<dbReference type="Pfam" id="PF11799">
    <property type="entry name" value="IMS_C"/>
    <property type="match status" value="1"/>
</dbReference>
<dbReference type="Proteomes" id="UP000321523">
    <property type="component" value="Unassembled WGS sequence"/>
</dbReference>
<proteinExistence type="inferred from homology"/>
<dbReference type="InterPro" id="IPR025188">
    <property type="entry name" value="DUF4113"/>
</dbReference>
<evidence type="ECO:0000256" key="2">
    <source>
        <dbReference type="ARBA" id="ARBA00011245"/>
    </source>
</evidence>
<evidence type="ECO:0000256" key="6">
    <source>
        <dbReference type="ARBA" id="ARBA00023204"/>
    </source>
</evidence>
<keyword evidence="5" id="KW-0741">SOS mutagenesis</keyword>
<dbReference type="PANTHER" id="PTHR11076">
    <property type="entry name" value="DNA REPAIR POLYMERASE UMUC / TRANSFERASE FAMILY MEMBER"/>
    <property type="match status" value="1"/>
</dbReference>
<evidence type="ECO:0000256" key="9">
    <source>
        <dbReference type="ARBA" id="ARBA00049244"/>
    </source>
</evidence>
<dbReference type="InterPro" id="IPR043502">
    <property type="entry name" value="DNA/RNA_pol_sf"/>
</dbReference>
<dbReference type="GO" id="GO:0042276">
    <property type="term" value="P:error-prone translesion synthesis"/>
    <property type="evidence" value="ECO:0007669"/>
    <property type="project" value="TreeGrafter"/>
</dbReference>
<dbReference type="PANTHER" id="PTHR11076:SF34">
    <property type="entry name" value="PROTEIN UMUC"/>
    <property type="match status" value="1"/>
</dbReference>
<dbReference type="InterPro" id="IPR050116">
    <property type="entry name" value="DNA_polymerase-Y"/>
</dbReference>
<organism evidence="11 12">
    <name type="scientific">Skermanella aerolata</name>
    <dbReference type="NCBI Taxonomy" id="393310"/>
    <lineage>
        <taxon>Bacteria</taxon>
        <taxon>Pseudomonadati</taxon>
        <taxon>Pseudomonadota</taxon>
        <taxon>Alphaproteobacteria</taxon>
        <taxon>Rhodospirillales</taxon>
        <taxon>Azospirillaceae</taxon>
        <taxon>Skermanella</taxon>
    </lineage>
</organism>
<evidence type="ECO:0000259" key="10">
    <source>
        <dbReference type="PROSITE" id="PS50173"/>
    </source>
</evidence>
<dbReference type="InterPro" id="IPR017961">
    <property type="entry name" value="DNA_pol_Y-fam_little_finger"/>
</dbReference>
<dbReference type="EC" id="2.7.7.7" evidence="3"/>
<evidence type="ECO:0000256" key="4">
    <source>
        <dbReference type="ARBA" id="ARBA00022763"/>
    </source>
</evidence>
<dbReference type="GO" id="GO:0003887">
    <property type="term" value="F:DNA-directed DNA polymerase activity"/>
    <property type="evidence" value="ECO:0007669"/>
    <property type="project" value="TreeGrafter"/>
</dbReference>
<name>A0A512E1L5_9PROT</name>
<comment type="caution">
    <text evidence="11">The sequence shown here is derived from an EMBL/GenBank/DDBJ whole genome shotgun (WGS) entry which is preliminary data.</text>
</comment>
<dbReference type="InterPro" id="IPR001126">
    <property type="entry name" value="UmuC"/>
</dbReference>
<feature type="domain" description="UmuC" evidence="10">
    <location>
        <begin position="3"/>
        <end position="187"/>
    </location>
</feature>
<dbReference type="GO" id="GO:0009432">
    <property type="term" value="P:SOS response"/>
    <property type="evidence" value="ECO:0007669"/>
    <property type="project" value="UniProtKB-KW"/>
</dbReference>
<dbReference type="InterPro" id="IPR043128">
    <property type="entry name" value="Rev_trsase/Diguanyl_cyclase"/>
</dbReference>
<dbReference type="GO" id="GO:0005829">
    <property type="term" value="C:cytosol"/>
    <property type="evidence" value="ECO:0007669"/>
    <property type="project" value="TreeGrafter"/>
</dbReference>
<keyword evidence="6" id="KW-0234">DNA repair</keyword>
<dbReference type="RefSeq" id="WP_147041143.1">
    <property type="nucleotide sequence ID" value="NZ_BJYZ01000046.1"/>
</dbReference>
<dbReference type="Pfam" id="PF13438">
    <property type="entry name" value="DUF4113"/>
    <property type="match status" value="1"/>
</dbReference>
<evidence type="ECO:0000256" key="8">
    <source>
        <dbReference type="ARBA" id="ARBA00025589"/>
    </source>
</evidence>
<dbReference type="PROSITE" id="PS50173">
    <property type="entry name" value="UMUC"/>
    <property type="match status" value="1"/>
</dbReference>
<dbReference type="CDD" id="cd01700">
    <property type="entry name" value="PolY_Pol_V_umuC"/>
    <property type="match status" value="1"/>
</dbReference>
<keyword evidence="7" id="KW-0742">SOS response</keyword>
<dbReference type="GO" id="GO:0006281">
    <property type="term" value="P:DNA repair"/>
    <property type="evidence" value="ECO:0007669"/>
    <property type="project" value="UniProtKB-KW"/>
</dbReference>
<dbReference type="AlphaFoldDB" id="A0A512E1L5"/>
<keyword evidence="4" id="KW-0227">DNA damage</keyword>
<dbReference type="Pfam" id="PF00817">
    <property type="entry name" value="IMS"/>
    <property type="match status" value="1"/>
</dbReference>